<accession>A0ABM0JWJ0</accession>
<dbReference type="InterPro" id="IPR017452">
    <property type="entry name" value="GPCR_Rhodpsn_7TM"/>
</dbReference>
<evidence type="ECO:0000313" key="13">
    <source>
        <dbReference type="Proteomes" id="UP000694888"/>
    </source>
</evidence>
<comment type="subcellular location">
    <subcellularLocation>
        <location evidence="1">Cell membrane</location>
        <topology evidence="1">Multi-pass membrane protein</topology>
    </subcellularLocation>
</comment>
<feature type="transmembrane region" description="Helical" evidence="11">
    <location>
        <begin position="428"/>
        <end position="447"/>
    </location>
</feature>
<feature type="compositionally biased region" description="Low complexity" evidence="10">
    <location>
        <begin position="376"/>
        <end position="385"/>
    </location>
</feature>
<feature type="domain" description="G-protein coupled receptors family 1 profile" evidence="12">
    <location>
        <begin position="66"/>
        <end position="483"/>
    </location>
</feature>
<keyword evidence="3 9" id="KW-0812">Transmembrane</keyword>
<name>A0ABM0JWJ0_APLCA</name>
<dbReference type="PANTHER" id="PTHR24248">
    <property type="entry name" value="ADRENERGIC RECEPTOR-RELATED G-PROTEIN COUPLED RECEPTOR"/>
    <property type="match status" value="1"/>
</dbReference>
<evidence type="ECO:0000256" key="2">
    <source>
        <dbReference type="ARBA" id="ARBA00022475"/>
    </source>
</evidence>
<feature type="transmembrane region" description="Helical" evidence="11">
    <location>
        <begin position="222"/>
        <end position="250"/>
    </location>
</feature>
<evidence type="ECO:0000256" key="1">
    <source>
        <dbReference type="ARBA" id="ARBA00004651"/>
    </source>
</evidence>
<dbReference type="RefSeq" id="XP_005103188.2">
    <property type="nucleotide sequence ID" value="XM_005103131.2"/>
</dbReference>
<evidence type="ECO:0000256" key="11">
    <source>
        <dbReference type="SAM" id="Phobius"/>
    </source>
</evidence>
<feature type="transmembrane region" description="Helical" evidence="11">
    <location>
        <begin position="467"/>
        <end position="486"/>
    </location>
</feature>
<proteinExistence type="inferred from homology"/>
<keyword evidence="2" id="KW-1003">Cell membrane</keyword>
<keyword evidence="6 11" id="KW-0472">Membrane</keyword>
<dbReference type="PROSITE" id="PS00237">
    <property type="entry name" value="G_PROTEIN_RECEP_F1_1"/>
    <property type="match status" value="1"/>
</dbReference>
<evidence type="ECO:0000256" key="3">
    <source>
        <dbReference type="ARBA" id="ARBA00022692"/>
    </source>
</evidence>
<reference evidence="14" key="1">
    <citation type="submission" date="2025-08" db="UniProtKB">
        <authorList>
            <consortium name="RefSeq"/>
        </authorList>
    </citation>
    <scope>IDENTIFICATION</scope>
</reference>
<gene>
    <name evidence="14" type="primary">LOC101857734</name>
</gene>
<evidence type="ECO:0000313" key="14">
    <source>
        <dbReference type="RefSeq" id="XP_005103188.2"/>
    </source>
</evidence>
<keyword evidence="5 9" id="KW-0297">G-protein coupled receptor</keyword>
<dbReference type="Pfam" id="PF00001">
    <property type="entry name" value="7tm_1"/>
    <property type="match status" value="1"/>
</dbReference>
<dbReference type="PROSITE" id="PS50262">
    <property type="entry name" value="G_PROTEIN_RECEP_F1_2"/>
    <property type="match status" value="1"/>
</dbReference>
<feature type="transmembrane region" description="Helical" evidence="11">
    <location>
        <begin position="48"/>
        <end position="76"/>
    </location>
</feature>
<keyword evidence="7 9" id="KW-0675">Receptor</keyword>
<keyword evidence="8 9" id="KW-0807">Transducer</keyword>
<feature type="region of interest" description="Disordered" evidence="10">
    <location>
        <begin position="364"/>
        <end position="386"/>
    </location>
</feature>
<evidence type="ECO:0000256" key="7">
    <source>
        <dbReference type="ARBA" id="ARBA00023170"/>
    </source>
</evidence>
<evidence type="ECO:0000256" key="5">
    <source>
        <dbReference type="ARBA" id="ARBA00023040"/>
    </source>
</evidence>
<evidence type="ECO:0000256" key="10">
    <source>
        <dbReference type="SAM" id="MobiDB-lite"/>
    </source>
</evidence>
<feature type="transmembrane region" description="Helical" evidence="11">
    <location>
        <begin position="171"/>
        <end position="192"/>
    </location>
</feature>
<dbReference type="Gene3D" id="1.20.1070.10">
    <property type="entry name" value="Rhodopsin 7-helix transmembrane proteins"/>
    <property type="match status" value="2"/>
</dbReference>
<dbReference type="Proteomes" id="UP000694888">
    <property type="component" value="Unplaced"/>
</dbReference>
<dbReference type="InterPro" id="IPR000276">
    <property type="entry name" value="GPCR_Rhodpsn"/>
</dbReference>
<dbReference type="GeneID" id="101857734"/>
<feature type="region of interest" description="Disordered" evidence="10">
    <location>
        <begin position="551"/>
        <end position="571"/>
    </location>
</feature>
<feature type="transmembrane region" description="Helical" evidence="11">
    <location>
        <begin position="129"/>
        <end position="150"/>
    </location>
</feature>
<sequence length="582" mass="63996">MSSDSFSDLDAVPLSSDTTPVSPTGLRYSGIFWNIDKGNDTSTHALDVAYITIAVEAVLGASGAILNAFVTITIICLPHLRQSKTGKFIMSLGLADLLVSVIVIIIDLLLQTHVMPEYDTPHQQLYCYIWAGVTVFLCSASSFNVVGIALDRYVCVADPFNYDRRFTHCRLNIIVCTIWALSLCLGLLPFLVGSAADYFHTSAGTSAVQQTSECSLMPRRTYTLAIVLITILLPCLAVLLLYSRIFCWAIRQGRRMRKAREMRDLRRQQAESDLKNQLYDEAGVADWRKVSHISEENAPTVGVTNSLDRIGSSVDEERRTPRFSNFTTEHLSTVVAEENSNDGEYRESEVDEAASSIIFQGGKPRAESCSIETETETSGAGEASTQSKRSITSTYVNFLRKSLIISVERRLSFKEVFLTVISISEMKACVVMSMVVGTYLICWLPFGVVNIVESVHPGRVSPSLRKILLWLVYSNSVWNPLIYAIMSKAFRSGLANRLSNVFDQDLSGSGESGVSSRQIPTSQCIGTTSMLMHSSSETTTPSSYMLPFQHAVGSSDGGPRGGGESEARGWSKTTVRSLPLMF</sequence>
<evidence type="ECO:0000259" key="12">
    <source>
        <dbReference type="PROSITE" id="PS50262"/>
    </source>
</evidence>
<evidence type="ECO:0000256" key="9">
    <source>
        <dbReference type="RuleBase" id="RU000688"/>
    </source>
</evidence>
<evidence type="ECO:0000256" key="8">
    <source>
        <dbReference type="ARBA" id="ARBA00023224"/>
    </source>
</evidence>
<evidence type="ECO:0000256" key="4">
    <source>
        <dbReference type="ARBA" id="ARBA00022989"/>
    </source>
</evidence>
<keyword evidence="13" id="KW-1185">Reference proteome</keyword>
<feature type="region of interest" description="Disordered" evidence="10">
    <location>
        <begin position="1"/>
        <end position="20"/>
    </location>
</feature>
<dbReference type="SUPFAM" id="SSF81321">
    <property type="entry name" value="Family A G protein-coupled receptor-like"/>
    <property type="match status" value="1"/>
</dbReference>
<evidence type="ECO:0000256" key="6">
    <source>
        <dbReference type="ARBA" id="ARBA00023136"/>
    </source>
</evidence>
<protein>
    <submittedName>
        <fullName evidence="14">Histamine H2 receptor</fullName>
    </submittedName>
</protein>
<comment type="similarity">
    <text evidence="9">Belongs to the G-protein coupled receptor 1 family.</text>
</comment>
<organism evidence="13 14">
    <name type="scientific">Aplysia californica</name>
    <name type="common">California sea hare</name>
    <dbReference type="NCBI Taxonomy" id="6500"/>
    <lineage>
        <taxon>Eukaryota</taxon>
        <taxon>Metazoa</taxon>
        <taxon>Spiralia</taxon>
        <taxon>Lophotrochozoa</taxon>
        <taxon>Mollusca</taxon>
        <taxon>Gastropoda</taxon>
        <taxon>Heterobranchia</taxon>
        <taxon>Euthyneura</taxon>
        <taxon>Tectipleura</taxon>
        <taxon>Aplysiida</taxon>
        <taxon>Aplysioidea</taxon>
        <taxon>Aplysiidae</taxon>
        <taxon>Aplysia</taxon>
    </lineage>
</organism>
<keyword evidence="4 11" id="KW-1133">Transmembrane helix</keyword>
<feature type="transmembrane region" description="Helical" evidence="11">
    <location>
        <begin position="88"/>
        <end position="109"/>
    </location>
</feature>
<dbReference type="PRINTS" id="PR00237">
    <property type="entry name" value="GPCRRHODOPSN"/>
</dbReference>